<proteinExistence type="predicted"/>
<comment type="caution">
    <text evidence="2">The sequence shown here is derived from an EMBL/GenBank/DDBJ whole genome shotgun (WGS) entry which is preliminary data.</text>
</comment>
<dbReference type="EMBL" id="JBHVBU010000012">
    <property type="protein sequence ID" value="MFE7962762.1"/>
    <property type="molecule type" value="Genomic_DNA"/>
</dbReference>
<dbReference type="Proteomes" id="UP001600650">
    <property type="component" value="Unassembled WGS sequence"/>
</dbReference>
<accession>A0ABW6JDF5</accession>
<evidence type="ECO:0000313" key="2">
    <source>
        <dbReference type="EMBL" id="MFE7962762.1"/>
    </source>
</evidence>
<evidence type="ECO:0000259" key="1">
    <source>
        <dbReference type="Pfam" id="PF03771"/>
    </source>
</evidence>
<dbReference type="RefSeq" id="WP_381725615.1">
    <property type="nucleotide sequence ID" value="NZ_JBHVBU010000012.1"/>
</dbReference>
<feature type="domain" description="DUF317" evidence="1">
    <location>
        <begin position="261"/>
        <end position="319"/>
    </location>
</feature>
<organism evidence="2 3">
    <name type="scientific">Streptomyces cellulosae</name>
    <dbReference type="NCBI Taxonomy" id="1968"/>
    <lineage>
        <taxon>Bacteria</taxon>
        <taxon>Bacillati</taxon>
        <taxon>Actinomycetota</taxon>
        <taxon>Actinomycetes</taxon>
        <taxon>Kitasatosporales</taxon>
        <taxon>Streptomycetaceae</taxon>
        <taxon>Streptomyces</taxon>
    </lineage>
</organism>
<gene>
    <name evidence="2" type="ORF">ACFU0X_06880</name>
</gene>
<dbReference type="Pfam" id="PF03771">
    <property type="entry name" value="SPDY"/>
    <property type="match status" value="1"/>
</dbReference>
<dbReference type="InterPro" id="IPR005523">
    <property type="entry name" value="DUF317_SPDY"/>
</dbReference>
<keyword evidence="3" id="KW-1185">Reference proteome</keyword>
<evidence type="ECO:0000313" key="3">
    <source>
        <dbReference type="Proteomes" id="UP001600650"/>
    </source>
</evidence>
<protein>
    <submittedName>
        <fullName evidence="2">DUF317 domain-containing protein</fullName>
    </submittedName>
</protein>
<sequence>MTASIDAHVRLDTHPTHPSAVQAVLTGTQARVASVALEAASWSAAATGVLVLARIDHEEPYWAADAAQHLTAEGITVEITPRLQEAIDEEWTWPNYPMPWCTRSEIREVSDQAQKIHDDIRNGHLLIHAHDGHTTVAVGTYLHRGGKSVYLHGEDHLRQVADTFDSPAEALVAFEKVHAAEMCPGPAPLTDTERAAIAARSVFDVTTAKSEPSRPEPEAVPVYLADAGDHDALLDSFLDAHGEFEKWRTWSDETTHAIHESQTLRIERVHETQARETAWTVAAYETPVSDRMRHLTATGATPAPVLQNLLNHLADGDGWDTVIGVPVGERTVTTATQPLTEAGWKHTLTGHGIRWTSPDGQAGVRFDPLTAQAPRNPATWTIWAGPTPPCSRLGQSASVVIFRWWPRPVVGLGVILSSRTTGPIPAATGRPGPYDADAGASTGTWVQIQRTSLTAAGKKG</sequence>
<name>A0ABW6JDF5_STRCE</name>
<reference evidence="2 3" key="1">
    <citation type="submission" date="2024-09" db="EMBL/GenBank/DDBJ databases">
        <title>The Natural Products Discovery Center: Release of the First 8490 Sequenced Strains for Exploring Actinobacteria Biosynthetic Diversity.</title>
        <authorList>
            <person name="Kalkreuter E."/>
            <person name="Kautsar S.A."/>
            <person name="Yang D."/>
            <person name="Bader C.D."/>
            <person name="Teijaro C.N."/>
            <person name="Fluegel L."/>
            <person name="Davis C.M."/>
            <person name="Simpson J.R."/>
            <person name="Lauterbach L."/>
            <person name="Steele A.D."/>
            <person name="Gui C."/>
            <person name="Meng S."/>
            <person name="Li G."/>
            <person name="Viehrig K."/>
            <person name="Ye F."/>
            <person name="Su P."/>
            <person name="Kiefer A.F."/>
            <person name="Nichols A."/>
            <person name="Cepeda A.J."/>
            <person name="Yan W."/>
            <person name="Fan B."/>
            <person name="Jiang Y."/>
            <person name="Adhikari A."/>
            <person name="Zheng C.-J."/>
            <person name="Schuster L."/>
            <person name="Cowan T.M."/>
            <person name="Smanski M.J."/>
            <person name="Chevrette M.G."/>
            <person name="De Carvalho L.P.S."/>
            <person name="Shen B."/>
        </authorList>
    </citation>
    <scope>NUCLEOTIDE SEQUENCE [LARGE SCALE GENOMIC DNA]</scope>
    <source>
        <strain evidence="2 3">NPDC057399</strain>
    </source>
</reference>